<reference evidence="5 6" key="1">
    <citation type="submission" date="2019-11" db="UniProtKB">
        <authorList>
            <consortium name="WormBaseParasite"/>
        </authorList>
    </citation>
    <scope>IDENTIFICATION</scope>
</reference>
<dbReference type="GO" id="GO:0035023">
    <property type="term" value="P:regulation of Rho protein signal transduction"/>
    <property type="evidence" value="ECO:0007669"/>
    <property type="project" value="TreeGrafter"/>
</dbReference>
<protein>
    <submittedName>
        <fullName evidence="5 6">SH3 domain-containing protein</fullName>
    </submittedName>
</protein>
<evidence type="ECO:0000259" key="4">
    <source>
        <dbReference type="PROSITE" id="PS50002"/>
    </source>
</evidence>
<dbReference type="SUPFAM" id="SSF50044">
    <property type="entry name" value="SH3-domain"/>
    <property type="match status" value="1"/>
</dbReference>
<dbReference type="WBParaSite" id="MCU_007471-RB">
    <property type="protein sequence ID" value="MCU_007471-RB"/>
    <property type="gene ID" value="MCU_007471"/>
</dbReference>
<evidence type="ECO:0000256" key="2">
    <source>
        <dbReference type="PROSITE-ProRule" id="PRU00192"/>
    </source>
</evidence>
<dbReference type="Pfam" id="PF00018">
    <property type="entry name" value="SH3_1"/>
    <property type="match status" value="1"/>
</dbReference>
<keyword evidence="1 2" id="KW-0728">SH3 domain</keyword>
<dbReference type="FunFam" id="2.30.30.40:FF:000061">
    <property type="entry name" value="Cytoplasmic protein"/>
    <property type="match status" value="1"/>
</dbReference>
<dbReference type="GO" id="GO:0007266">
    <property type="term" value="P:Rho protein signal transduction"/>
    <property type="evidence" value="ECO:0007669"/>
    <property type="project" value="TreeGrafter"/>
</dbReference>
<evidence type="ECO:0000313" key="5">
    <source>
        <dbReference type="WBParaSite" id="MCU_007471-RA"/>
    </source>
</evidence>
<dbReference type="InterPro" id="IPR001452">
    <property type="entry name" value="SH3_domain"/>
</dbReference>
<feature type="compositionally biased region" description="Low complexity" evidence="3">
    <location>
        <begin position="129"/>
        <end position="146"/>
    </location>
</feature>
<dbReference type="GO" id="GO:0003779">
    <property type="term" value="F:actin binding"/>
    <property type="evidence" value="ECO:0007669"/>
    <property type="project" value="TreeGrafter"/>
</dbReference>
<dbReference type="PROSITE" id="PS50002">
    <property type="entry name" value="SH3"/>
    <property type="match status" value="1"/>
</dbReference>
<accession>A0A5K3FDL4</accession>
<feature type="region of interest" description="Disordered" evidence="3">
    <location>
        <begin position="129"/>
        <end position="181"/>
    </location>
</feature>
<dbReference type="GO" id="GO:0005886">
    <property type="term" value="C:plasma membrane"/>
    <property type="evidence" value="ECO:0007669"/>
    <property type="project" value="TreeGrafter"/>
</dbReference>
<feature type="compositionally biased region" description="Polar residues" evidence="3">
    <location>
        <begin position="96"/>
        <end position="116"/>
    </location>
</feature>
<dbReference type="SMART" id="SM00326">
    <property type="entry name" value="SH3"/>
    <property type="match status" value="1"/>
</dbReference>
<dbReference type="WBParaSite" id="MCU_007471-RA">
    <property type="protein sequence ID" value="MCU_007471-RA"/>
    <property type="gene ID" value="MCU_007471"/>
</dbReference>
<dbReference type="AlphaFoldDB" id="A0A5K3FDL4"/>
<name>A0A5K3FDL4_MESCO</name>
<dbReference type="PANTHER" id="PTHR12287:SF23">
    <property type="entry name" value="AROUSER, ISOFORM A-RELATED"/>
    <property type="match status" value="1"/>
</dbReference>
<proteinExistence type="predicted"/>
<evidence type="ECO:0000313" key="6">
    <source>
        <dbReference type="WBParaSite" id="MCU_007471-RB"/>
    </source>
</evidence>
<evidence type="ECO:0000256" key="3">
    <source>
        <dbReference type="SAM" id="MobiDB-lite"/>
    </source>
</evidence>
<feature type="region of interest" description="Disordered" evidence="3">
    <location>
        <begin position="73"/>
        <end position="116"/>
    </location>
</feature>
<dbReference type="PANTHER" id="PTHR12287">
    <property type="entry name" value="EPIDERMAL GROWTH FACTOR RECEPTOR KINASE SUBSTRATE EPS8-RELATED PROTEIN"/>
    <property type="match status" value="1"/>
</dbReference>
<dbReference type="PRINTS" id="PR00452">
    <property type="entry name" value="SH3DOMAIN"/>
</dbReference>
<evidence type="ECO:0000256" key="1">
    <source>
        <dbReference type="ARBA" id="ARBA00022443"/>
    </source>
</evidence>
<dbReference type="Gene3D" id="2.30.30.40">
    <property type="entry name" value="SH3 Domains"/>
    <property type="match status" value="1"/>
</dbReference>
<dbReference type="InterPro" id="IPR039801">
    <property type="entry name" value="EPS8-like"/>
</dbReference>
<dbReference type="InterPro" id="IPR036028">
    <property type="entry name" value="SH3-like_dom_sf"/>
</dbReference>
<sequence length="181" mass="19412">MSTVKETDIVVAKFDYKATDNQELDIHKGEKLTLMDDTQHWWKVMNSFGQVGYVPSNYVKRSKQGLFSSLRNTLGRRKSRSDLPPPPPTSAPTGGRVQTQQSSSGRNGTTSTLSGKTAVTCSESLDYVAPSLSSSGSGQSPAKGSATIGYQPVVGGVGQFSNNHDSDNQSSSKQMCHQLPP</sequence>
<organism evidence="5">
    <name type="scientific">Mesocestoides corti</name>
    <name type="common">Flatworm</name>
    <dbReference type="NCBI Taxonomy" id="53468"/>
    <lineage>
        <taxon>Eukaryota</taxon>
        <taxon>Metazoa</taxon>
        <taxon>Spiralia</taxon>
        <taxon>Lophotrochozoa</taxon>
        <taxon>Platyhelminthes</taxon>
        <taxon>Cestoda</taxon>
        <taxon>Eucestoda</taxon>
        <taxon>Cyclophyllidea</taxon>
        <taxon>Mesocestoididae</taxon>
        <taxon>Mesocestoides</taxon>
    </lineage>
</organism>
<feature type="domain" description="SH3" evidence="4">
    <location>
        <begin position="5"/>
        <end position="64"/>
    </location>
</feature>
<dbReference type="CDD" id="cd11765">
    <property type="entry name" value="SH3_Nck_1"/>
    <property type="match status" value="1"/>
</dbReference>